<dbReference type="InterPro" id="IPR000719">
    <property type="entry name" value="Prot_kinase_dom"/>
</dbReference>
<dbReference type="GeneTree" id="ENSGT00940000155955"/>
<dbReference type="Gene3D" id="3.40.50.2300">
    <property type="match status" value="2"/>
</dbReference>
<reference evidence="15" key="1">
    <citation type="submission" date="2020-07" db="EMBL/GenBank/DDBJ databases">
        <title>A long reads based de novo assembly of the rainbow trout Arlee double haploid line genome.</title>
        <authorList>
            <person name="Gao G."/>
            <person name="Palti Y."/>
        </authorList>
    </citation>
    <scope>NUCLEOTIDE SEQUENCE [LARGE SCALE GENOMIC DNA]</scope>
</reference>
<evidence type="ECO:0000256" key="1">
    <source>
        <dbReference type="ARBA" id="ARBA00004236"/>
    </source>
</evidence>
<dbReference type="GO" id="GO:0004672">
    <property type="term" value="F:protein kinase activity"/>
    <property type="evidence" value="ECO:0007669"/>
    <property type="project" value="InterPro"/>
</dbReference>
<feature type="chain" id="PRO_5035443572" description="guanylate cyclase" evidence="13">
    <location>
        <begin position="21"/>
        <end position="1171"/>
    </location>
</feature>
<evidence type="ECO:0000256" key="5">
    <source>
        <dbReference type="ARBA" id="ARBA00022741"/>
    </source>
</evidence>
<sequence length="1171" mass="134593">MLNSKIILCVGVLFVALVESRMLDKCMKSKPKYTMNVVLLEDQTSDWSLGFVKVAVLQAIEADWQLNMAAGLNTKLTANFNGFNTTLYKRRGCGSSTCEGVEILKSLHTKGEVGCAMLGPSCTFATFFMVDVEIGLTLTIPIISAGSFGLSCDYKANLSRLLPPARKISNFFVHFWNFTRHGLKMHWGRAYVYKKADQTEDCFWYINALEAPSVQFAMSISREMLRSKKELKQAIQSENRHSNVFILCGTPDDITTIKNETTIPPEIVFILIDIYNHGYHTNMTANPSMDNVLVLTLPERQYNNTVVYNSTELNDYVAGYHDGVLLFGHVLRQRLTNELRGRATQPTTTELPDVNPFRNVSFQGMGGYYVLDENGDRDVNFSVIYTSTIDKQYKTLFVFDTSINETRVEDSTPSLPWPGSQLPGDKPINPNDLKTEDIIVIVLSASVVVVTAIALIFYRQNMKERQNQKRWSHISPDLIGPLDGKELSLVSLKIDEDNRKDSCYQIHRARYDKKPVILKELQHTDGNFSEIQRIELNTLLRIDYYNLTKFYGTVKFEYGLFGVFEFCERGSLRYVLNDTISYPEKTFMDLEFKISVMYDIAKGMSYLHSSNIEVHGRLKSSNCVVDNRMVVKITDFGCNTILNPCKDLWTAPEHLRKQGISQKGDVYSFAIIAQEIILRKNPFFTQACSDIAEKLYMVQYPSQTGFFRPDLNFETAAENEAELYMLIKNCWEEDPERRPDFKKIEGSLGKIFSNLHNQANESYMDNLIRRLQMYSRNLEHLVEERTSLYKAERDRADRLNFLLLPAYVMHPCSTLTLNPNSNTSFMSTSWLNSNPIYHPNLNPNLSFMSTSWLNPNPIYHPNLNPNLSFMSTSWFNPNPIYHPNLNPNLSFMSTSWVNPNPIYHPNLNPNLSFMSTSWFKPNPIYHPNLNPNLSFMSTSWFNPNPIYHPNLNPNLSFMSTSWFNPNPIYHPNLNPNLSFMSTSWFNPNPIYHPNLNPNLSFMSTSWFNPNPIYHPNLNPNLSFMSTSWFNPNPIYHPNLNPNLSFMSTSWLNSNPIYHPNLNPNLSFMSTSWLNSNPIYHPNLNPNLSFMSTSWFNPNPIYHPNLNPNLSFMSTSWFNPNPIYHPNLNPNLSFMSTSWFNPNPIYHPNLNPNLSFMSISWFKPNNPNPLNA</sequence>
<evidence type="ECO:0000256" key="2">
    <source>
        <dbReference type="ARBA" id="ARBA00012202"/>
    </source>
</evidence>
<evidence type="ECO:0000256" key="6">
    <source>
        <dbReference type="ARBA" id="ARBA00022989"/>
    </source>
</evidence>
<dbReference type="Gene3D" id="1.10.510.10">
    <property type="entry name" value="Transferase(Phosphotransferase) domain 1"/>
    <property type="match status" value="1"/>
</dbReference>
<dbReference type="PANTHER" id="PTHR11920:SF347">
    <property type="entry name" value="GUANYLYL CYCLASE C"/>
    <property type="match status" value="1"/>
</dbReference>
<dbReference type="GO" id="GO:0007168">
    <property type="term" value="P:receptor guanylyl cyclase signaling pathway"/>
    <property type="evidence" value="ECO:0007669"/>
    <property type="project" value="TreeGrafter"/>
</dbReference>
<accession>A0A8K9XNS0</accession>
<evidence type="ECO:0000256" key="4">
    <source>
        <dbReference type="ARBA" id="ARBA00022692"/>
    </source>
</evidence>
<organism evidence="15 16">
    <name type="scientific">Oncorhynchus mykiss</name>
    <name type="common">Rainbow trout</name>
    <name type="synonym">Salmo gairdneri</name>
    <dbReference type="NCBI Taxonomy" id="8022"/>
    <lineage>
        <taxon>Eukaryota</taxon>
        <taxon>Metazoa</taxon>
        <taxon>Chordata</taxon>
        <taxon>Craniata</taxon>
        <taxon>Vertebrata</taxon>
        <taxon>Euteleostomi</taxon>
        <taxon>Actinopterygii</taxon>
        <taxon>Neopterygii</taxon>
        <taxon>Teleostei</taxon>
        <taxon>Protacanthopterygii</taxon>
        <taxon>Salmoniformes</taxon>
        <taxon>Salmonidae</taxon>
        <taxon>Salmoninae</taxon>
        <taxon>Oncorhynchus</taxon>
    </lineage>
</organism>
<dbReference type="PANTHER" id="PTHR11920">
    <property type="entry name" value="GUANYLYL CYCLASE"/>
    <property type="match status" value="1"/>
</dbReference>
<dbReference type="Pfam" id="PF01094">
    <property type="entry name" value="ANF_receptor"/>
    <property type="match status" value="1"/>
</dbReference>
<evidence type="ECO:0000256" key="12">
    <source>
        <dbReference type="ARBA" id="ARBA00023293"/>
    </source>
</evidence>
<reference evidence="15" key="2">
    <citation type="submission" date="2025-08" db="UniProtKB">
        <authorList>
            <consortium name="Ensembl"/>
        </authorList>
    </citation>
    <scope>IDENTIFICATION</scope>
</reference>
<dbReference type="EC" id="4.6.1.2" evidence="2"/>
<feature type="domain" description="Protein kinase" evidence="14">
    <location>
        <begin position="492"/>
        <end position="752"/>
    </location>
</feature>
<evidence type="ECO:0000313" key="15">
    <source>
        <dbReference type="Ensembl" id="ENSOMYP00000135265.1"/>
    </source>
</evidence>
<evidence type="ECO:0000256" key="11">
    <source>
        <dbReference type="ARBA" id="ARBA00023239"/>
    </source>
</evidence>
<dbReference type="Ensembl" id="ENSOMYT00000134642.1">
    <property type="protein sequence ID" value="ENSOMYP00000135265.1"/>
    <property type="gene ID" value="ENSOMYG00000008610.2"/>
</dbReference>
<gene>
    <name evidence="15" type="primary">LOC110485178</name>
</gene>
<protein>
    <recommendedName>
        <fullName evidence="2">guanylate cyclase</fullName>
        <ecNumber evidence="2">4.6.1.2</ecNumber>
    </recommendedName>
</protein>
<dbReference type="Proteomes" id="UP000694395">
    <property type="component" value="Chromosome 13"/>
</dbReference>
<dbReference type="PROSITE" id="PS50011">
    <property type="entry name" value="PROTEIN_KINASE_DOM"/>
    <property type="match status" value="1"/>
</dbReference>
<evidence type="ECO:0000256" key="8">
    <source>
        <dbReference type="ARBA" id="ARBA00023136"/>
    </source>
</evidence>
<name>A0A8K9XNS0_ONCMY</name>
<dbReference type="GO" id="GO:0004016">
    <property type="term" value="F:adenylate cyclase activity"/>
    <property type="evidence" value="ECO:0007669"/>
    <property type="project" value="TreeGrafter"/>
</dbReference>
<keyword evidence="12" id="KW-0141">cGMP biosynthesis</keyword>
<dbReference type="AlphaFoldDB" id="A0A8K9XNS0"/>
<keyword evidence="9" id="KW-0675">Receptor</keyword>
<dbReference type="GO" id="GO:0005524">
    <property type="term" value="F:ATP binding"/>
    <property type="evidence" value="ECO:0007669"/>
    <property type="project" value="InterPro"/>
</dbReference>
<dbReference type="GO" id="GO:0005886">
    <property type="term" value="C:plasma membrane"/>
    <property type="evidence" value="ECO:0007669"/>
    <property type="project" value="UniProtKB-SubCell"/>
</dbReference>
<dbReference type="GO" id="GO:0001653">
    <property type="term" value="F:peptide receptor activity"/>
    <property type="evidence" value="ECO:0007669"/>
    <property type="project" value="TreeGrafter"/>
</dbReference>
<dbReference type="SUPFAM" id="SSF53822">
    <property type="entry name" value="Periplasmic binding protein-like I"/>
    <property type="match status" value="1"/>
</dbReference>
<proteinExistence type="predicted"/>
<dbReference type="FunFam" id="3.40.50.2300:FF:000185">
    <property type="entry name" value="Guanylate cyclase"/>
    <property type="match status" value="1"/>
</dbReference>
<keyword evidence="13" id="KW-0732">Signal</keyword>
<evidence type="ECO:0000256" key="13">
    <source>
        <dbReference type="SAM" id="SignalP"/>
    </source>
</evidence>
<keyword evidence="5" id="KW-0547">Nucleotide-binding</keyword>
<comment type="subcellular location">
    <subcellularLocation>
        <location evidence="1">Cell membrane</location>
    </subcellularLocation>
</comment>
<evidence type="ECO:0000256" key="7">
    <source>
        <dbReference type="ARBA" id="ARBA00023134"/>
    </source>
</evidence>
<keyword evidence="6" id="KW-1133">Transmembrane helix</keyword>
<dbReference type="InterPro" id="IPR028082">
    <property type="entry name" value="Peripla_BP_I"/>
</dbReference>
<keyword evidence="16" id="KW-1185">Reference proteome</keyword>
<keyword evidence="11" id="KW-0456">Lyase</keyword>
<evidence type="ECO:0000256" key="3">
    <source>
        <dbReference type="ARBA" id="ARBA00022475"/>
    </source>
</evidence>
<dbReference type="Pfam" id="PF07714">
    <property type="entry name" value="PK_Tyr_Ser-Thr"/>
    <property type="match status" value="1"/>
</dbReference>
<dbReference type="GO" id="GO:0004383">
    <property type="term" value="F:guanylate cyclase activity"/>
    <property type="evidence" value="ECO:0007669"/>
    <property type="project" value="UniProtKB-EC"/>
</dbReference>
<dbReference type="FunFam" id="1.10.510.10:FF:000364">
    <property type="entry name" value="Guanylate cyclase"/>
    <property type="match status" value="1"/>
</dbReference>
<reference evidence="15" key="3">
    <citation type="submission" date="2025-09" db="UniProtKB">
        <authorList>
            <consortium name="Ensembl"/>
        </authorList>
    </citation>
    <scope>IDENTIFICATION</scope>
</reference>
<dbReference type="GO" id="GO:0005525">
    <property type="term" value="F:GTP binding"/>
    <property type="evidence" value="ECO:0007669"/>
    <property type="project" value="UniProtKB-KW"/>
</dbReference>
<feature type="signal peptide" evidence="13">
    <location>
        <begin position="1"/>
        <end position="20"/>
    </location>
</feature>
<dbReference type="InterPro" id="IPR001828">
    <property type="entry name" value="ANF_lig-bd_rcpt"/>
</dbReference>
<keyword evidence="4" id="KW-0812">Transmembrane</keyword>
<dbReference type="InterPro" id="IPR050401">
    <property type="entry name" value="Cyclic_nucleotide_synthase"/>
</dbReference>
<dbReference type="InterPro" id="IPR011009">
    <property type="entry name" value="Kinase-like_dom_sf"/>
</dbReference>
<evidence type="ECO:0000256" key="9">
    <source>
        <dbReference type="ARBA" id="ARBA00023170"/>
    </source>
</evidence>
<evidence type="ECO:0000259" key="14">
    <source>
        <dbReference type="PROSITE" id="PS50011"/>
    </source>
</evidence>
<keyword evidence="7" id="KW-0342">GTP-binding</keyword>
<keyword evidence="10" id="KW-0325">Glycoprotein</keyword>
<keyword evidence="3" id="KW-1003">Cell membrane</keyword>
<dbReference type="SUPFAM" id="SSF56112">
    <property type="entry name" value="Protein kinase-like (PK-like)"/>
    <property type="match status" value="1"/>
</dbReference>
<keyword evidence="8" id="KW-0472">Membrane</keyword>
<evidence type="ECO:0000256" key="10">
    <source>
        <dbReference type="ARBA" id="ARBA00023180"/>
    </source>
</evidence>
<dbReference type="InterPro" id="IPR001245">
    <property type="entry name" value="Ser-Thr/Tyr_kinase_cat_dom"/>
</dbReference>
<evidence type="ECO:0000313" key="16">
    <source>
        <dbReference type="Proteomes" id="UP000694395"/>
    </source>
</evidence>